<name>A6X714_BRUA4</name>
<dbReference type="Proteomes" id="UP000002301">
    <property type="component" value="Chromosome 2"/>
</dbReference>
<gene>
    <name evidence="2" type="ordered locus">Oant_4318</name>
</gene>
<accession>A6X714</accession>
<dbReference type="AlphaFoldDB" id="A6X714"/>
<reference evidence="2 3" key="1">
    <citation type="journal article" date="2011" name="J. Bacteriol.">
        <title>Genome of Ochrobactrum anthropi ATCC 49188 T, a versatile opportunistic pathogen and symbiont of several eukaryotic hosts.</title>
        <authorList>
            <person name="Chain P.S."/>
            <person name="Lang D.M."/>
            <person name="Comerci D.J."/>
            <person name="Malfatti S.A."/>
            <person name="Vergez L.M."/>
            <person name="Shin M."/>
            <person name="Ugalde R.A."/>
            <person name="Garcia E."/>
            <person name="Tolmasky M.E."/>
        </authorList>
    </citation>
    <scope>NUCLEOTIDE SEQUENCE [LARGE SCALE GENOMIC DNA]</scope>
    <source>
        <strain evidence="3">ATCC 49188 / DSM 6882 / CCUG 24695 / JCM 21032 / LMG 3331 / NBRC 15819 / NCTC 12168 / Alc 37</strain>
    </source>
</reference>
<evidence type="ECO:0000313" key="3">
    <source>
        <dbReference type="Proteomes" id="UP000002301"/>
    </source>
</evidence>
<proteinExistence type="predicted"/>
<dbReference type="STRING" id="439375.Oant_4318"/>
<feature type="coiled-coil region" evidence="1">
    <location>
        <begin position="28"/>
        <end position="55"/>
    </location>
</feature>
<keyword evidence="3" id="KW-1185">Reference proteome</keyword>
<evidence type="ECO:0000313" key="2">
    <source>
        <dbReference type="EMBL" id="ABS17018.1"/>
    </source>
</evidence>
<keyword evidence="1" id="KW-0175">Coiled coil</keyword>
<dbReference type="HOGENOM" id="CLU_1228872_0_0_5"/>
<protein>
    <submittedName>
        <fullName evidence="2">Uncharacterized protein</fullName>
    </submittedName>
</protein>
<evidence type="ECO:0000256" key="1">
    <source>
        <dbReference type="SAM" id="Coils"/>
    </source>
</evidence>
<dbReference type="EMBL" id="CP000759">
    <property type="protein sequence ID" value="ABS17018.1"/>
    <property type="molecule type" value="Genomic_DNA"/>
</dbReference>
<organism evidence="2 3">
    <name type="scientific">Brucella anthropi (strain ATCC 49188 / DSM 6882 / CCUG 24695 / JCM 21032 / LMG 3331 / NBRC 15819 / NCTC 12168 / Alc 37)</name>
    <name type="common">Ochrobactrum anthropi</name>
    <dbReference type="NCBI Taxonomy" id="439375"/>
    <lineage>
        <taxon>Bacteria</taxon>
        <taxon>Pseudomonadati</taxon>
        <taxon>Pseudomonadota</taxon>
        <taxon>Alphaproteobacteria</taxon>
        <taxon>Hyphomicrobiales</taxon>
        <taxon>Brucellaceae</taxon>
        <taxon>Brucella/Ochrobactrum group</taxon>
        <taxon>Brucella</taxon>
    </lineage>
</organism>
<sequence>MEAEMNKRAKIDLSDATKDKINTALQNINKKKDIKMDLIKELNDLKEERNNLELRTREKTYSIITRVYGLARACKNDNDSWQDFCREEFFRSRKQKPKSHKPEEALRFFFAYLFDGSAKERQTLSKYNRALAAAFAEDLAPDVVAEMLKNEGIETLARKNAKKRGVGNSETGQPIIIYQKSPAYIKRLAEMGCEGEFIVTSHVSVKKKDENSTKITRIGTDITPL</sequence>
<dbReference type="KEGG" id="oan:Oant_4318"/>